<dbReference type="EMBL" id="JAIWYP010000009">
    <property type="protein sequence ID" value="KAH3772824.1"/>
    <property type="molecule type" value="Genomic_DNA"/>
</dbReference>
<reference evidence="1" key="2">
    <citation type="submission" date="2020-11" db="EMBL/GenBank/DDBJ databases">
        <authorList>
            <person name="McCartney M.A."/>
            <person name="Auch B."/>
            <person name="Kono T."/>
            <person name="Mallez S."/>
            <person name="Becker A."/>
            <person name="Gohl D.M."/>
            <person name="Silverstein K.A.T."/>
            <person name="Koren S."/>
            <person name="Bechman K.B."/>
            <person name="Herman A."/>
            <person name="Abrahante J.E."/>
            <person name="Garbe J."/>
        </authorList>
    </citation>
    <scope>NUCLEOTIDE SEQUENCE</scope>
    <source>
        <strain evidence="1">Duluth1</strain>
        <tissue evidence="1">Whole animal</tissue>
    </source>
</reference>
<accession>A0A9D4E2Y7</accession>
<comment type="caution">
    <text evidence="1">The sequence shown here is derived from an EMBL/GenBank/DDBJ whole genome shotgun (WGS) entry which is preliminary data.</text>
</comment>
<dbReference type="AlphaFoldDB" id="A0A9D4E2Y7"/>
<keyword evidence="2" id="KW-1185">Reference proteome</keyword>
<evidence type="ECO:0000313" key="2">
    <source>
        <dbReference type="Proteomes" id="UP000828390"/>
    </source>
</evidence>
<evidence type="ECO:0000313" key="1">
    <source>
        <dbReference type="EMBL" id="KAH3772824.1"/>
    </source>
</evidence>
<proteinExistence type="predicted"/>
<dbReference type="Proteomes" id="UP000828390">
    <property type="component" value="Unassembled WGS sequence"/>
</dbReference>
<name>A0A9D4E2Y7_DREPO</name>
<reference evidence="1" key="1">
    <citation type="journal article" date="2019" name="bioRxiv">
        <title>The Genome of the Zebra Mussel, Dreissena polymorpha: A Resource for Invasive Species Research.</title>
        <authorList>
            <person name="McCartney M.A."/>
            <person name="Auch B."/>
            <person name="Kono T."/>
            <person name="Mallez S."/>
            <person name="Zhang Y."/>
            <person name="Obille A."/>
            <person name="Becker A."/>
            <person name="Abrahante J.E."/>
            <person name="Garbe J."/>
            <person name="Badalamenti J.P."/>
            <person name="Herman A."/>
            <person name="Mangelson H."/>
            <person name="Liachko I."/>
            <person name="Sullivan S."/>
            <person name="Sone E.D."/>
            <person name="Koren S."/>
            <person name="Silverstein K.A.T."/>
            <person name="Beckman K.B."/>
            <person name="Gohl D.M."/>
        </authorList>
    </citation>
    <scope>NUCLEOTIDE SEQUENCE</scope>
    <source>
        <strain evidence="1">Duluth1</strain>
        <tissue evidence="1">Whole animal</tissue>
    </source>
</reference>
<organism evidence="1 2">
    <name type="scientific">Dreissena polymorpha</name>
    <name type="common">Zebra mussel</name>
    <name type="synonym">Mytilus polymorpha</name>
    <dbReference type="NCBI Taxonomy" id="45954"/>
    <lineage>
        <taxon>Eukaryota</taxon>
        <taxon>Metazoa</taxon>
        <taxon>Spiralia</taxon>
        <taxon>Lophotrochozoa</taxon>
        <taxon>Mollusca</taxon>
        <taxon>Bivalvia</taxon>
        <taxon>Autobranchia</taxon>
        <taxon>Heteroconchia</taxon>
        <taxon>Euheterodonta</taxon>
        <taxon>Imparidentia</taxon>
        <taxon>Neoheterodontei</taxon>
        <taxon>Myida</taxon>
        <taxon>Dreissenoidea</taxon>
        <taxon>Dreissenidae</taxon>
        <taxon>Dreissena</taxon>
    </lineage>
</organism>
<sequence length="70" mass="8238">MRHVIVAGICKPFFFWEEELDINSYVKMAEFFNKKVINKFPVASMIYVRESVHWSYDGVHLSVAGMEVYC</sequence>
<protein>
    <submittedName>
        <fullName evidence="1">Uncharacterized protein</fullName>
    </submittedName>
</protein>
<gene>
    <name evidence="1" type="ORF">DPMN_174171</name>
</gene>